<evidence type="ECO:0000313" key="2">
    <source>
        <dbReference type="EMBL" id="EAN83239.1"/>
    </source>
</evidence>
<proteinExistence type="predicted"/>
<dbReference type="VEuPathDB" id="TriTrypDB:TcCLB.506557.24"/>
<keyword evidence="1" id="KW-0812">Transmembrane</keyword>
<feature type="transmembrane region" description="Helical" evidence="1">
    <location>
        <begin position="6"/>
        <end position="27"/>
    </location>
</feature>
<dbReference type="InParanoid" id="Q4CSI5"/>
<dbReference type="Proteomes" id="UP000002296">
    <property type="component" value="Unassembled WGS sequence"/>
</dbReference>
<feature type="transmembrane region" description="Helical" evidence="1">
    <location>
        <begin position="88"/>
        <end position="109"/>
    </location>
</feature>
<name>Q4CSI5_TRYCC</name>
<accession>Q4CSI5</accession>
<evidence type="ECO:0000256" key="1">
    <source>
        <dbReference type="SAM" id="Phobius"/>
    </source>
</evidence>
<sequence>MSVTDTLGPLFTFLIIINVVGTALPLLRHRFVLYPLAFVLFGFAGLFLILAVIFLLGDATVSVYNVNAKGQVKVQATVPFDLPAFFQLNLTMTTWMLSSVLAMVTWLCYQSRKGWQVYIVPMLQDLNTLETSCWSNTLDLRNRVAPNTM</sequence>
<dbReference type="RefSeq" id="XP_805090.1">
    <property type="nucleotide sequence ID" value="XM_799997.1"/>
</dbReference>
<evidence type="ECO:0000313" key="3">
    <source>
        <dbReference type="Proteomes" id="UP000002296"/>
    </source>
</evidence>
<dbReference type="EMBL" id="AAHK01002123">
    <property type="protein sequence ID" value="EAN83239.1"/>
    <property type="molecule type" value="Genomic_DNA"/>
</dbReference>
<comment type="caution">
    <text evidence="2">The sequence shown here is derived from an EMBL/GenBank/DDBJ whole genome shotgun (WGS) entry which is preliminary data.</text>
</comment>
<keyword evidence="1" id="KW-1133">Transmembrane helix</keyword>
<dbReference type="SMR" id="Q4CSI5"/>
<keyword evidence="1" id="KW-0472">Membrane</keyword>
<protein>
    <submittedName>
        <fullName evidence="2">Uncharacterized protein</fullName>
    </submittedName>
</protein>
<organism evidence="2 3">
    <name type="scientific">Trypanosoma cruzi (strain CL Brener)</name>
    <dbReference type="NCBI Taxonomy" id="353153"/>
    <lineage>
        <taxon>Eukaryota</taxon>
        <taxon>Discoba</taxon>
        <taxon>Euglenozoa</taxon>
        <taxon>Kinetoplastea</taxon>
        <taxon>Metakinetoplastina</taxon>
        <taxon>Trypanosomatida</taxon>
        <taxon>Trypanosomatidae</taxon>
        <taxon>Trypanosoma</taxon>
        <taxon>Schizotrypanum</taxon>
    </lineage>
</organism>
<reference evidence="2 3" key="1">
    <citation type="journal article" date="2005" name="Science">
        <title>The genome sequence of Trypanosoma cruzi, etiologic agent of Chagas disease.</title>
        <authorList>
            <person name="El-Sayed N.M."/>
            <person name="Myler P.J."/>
            <person name="Bartholomeu D.C."/>
            <person name="Nilsson D."/>
            <person name="Aggarwal G."/>
            <person name="Tran A.N."/>
            <person name="Ghedin E."/>
            <person name="Worthey E.A."/>
            <person name="Delcher A.L."/>
            <person name="Blandin G."/>
            <person name="Westenberger S.J."/>
            <person name="Caler E."/>
            <person name="Cerqueira G.C."/>
            <person name="Branche C."/>
            <person name="Haas B."/>
            <person name="Anupama A."/>
            <person name="Arner E."/>
            <person name="Aslund L."/>
            <person name="Attipoe P."/>
            <person name="Bontempi E."/>
            <person name="Bringaud F."/>
            <person name="Burton P."/>
            <person name="Cadag E."/>
            <person name="Campbell D.A."/>
            <person name="Carrington M."/>
            <person name="Crabtree J."/>
            <person name="Darban H."/>
            <person name="da Silveira J.F."/>
            <person name="de Jong P."/>
            <person name="Edwards K."/>
            <person name="Englund P.T."/>
            <person name="Fazelina G."/>
            <person name="Feldblyum T."/>
            <person name="Ferella M."/>
            <person name="Frasch A.C."/>
            <person name="Gull K."/>
            <person name="Horn D."/>
            <person name="Hou L."/>
            <person name="Huang Y."/>
            <person name="Kindlund E."/>
            <person name="Klingbeil M."/>
            <person name="Kluge S."/>
            <person name="Koo H."/>
            <person name="Lacerda D."/>
            <person name="Levin M.J."/>
            <person name="Lorenzi H."/>
            <person name="Louie T."/>
            <person name="Machado C.R."/>
            <person name="McCulloch R."/>
            <person name="McKenna A."/>
            <person name="Mizuno Y."/>
            <person name="Mottram J.C."/>
            <person name="Nelson S."/>
            <person name="Ochaya S."/>
            <person name="Osoegawa K."/>
            <person name="Pai G."/>
            <person name="Parsons M."/>
            <person name="Pentony M."/>
            <person name="Pettersson U."/>
            <person name="Pop M."/>
            <person name="Ramirez J.L."/>
            <person name="Rinta J."/>
            <person name="Robertson L."/>
            <person name="Salzberg S.L."/>
            <person name="Sanchez D.O."/>
            <person name="Seyler A."/>
            <person name="Sharma R."/>
            <person name="Shetty J."/>
            <person name="Simpson A.J."/>
            <person name="Sisk E."/>
            <person name="Tammi M.T."/>
            <person name="Tarleton R."/>
            <person name="Teixeira S."/>
            <person name="Van Aken S."/>
            <person name="Vogt C."/>
            <person name="Ward P.N."/>
            <person name="Wickstead B."/>
            <person name="Wortman J."/>
            <person name="White O."/>
            <person name="Fraser C.M."/>
            <person name="Stuart K.D."/>
            <person name="Andersson B."/>
        </authorList>
    </citation>
    <scope>NUCLEOTIDE SEQUENCE [LARGE SCALE GENOMIC DNA]</scope>
    <source>
        <strain evidence="2 3">CL Brener</strain>
    </source>
</reference>
<dbReference type="GeneID" id="3534722"/>
<feature type="transmembrane region" description="Helical" evidence="1">
    <location>
        <begin position="34"/>
        <end position="56"/>
    </location>
</feature>
<dbReference type="PaxDb" id="353153-Q4CSI5"/>
<dbReference type="AlphaFoldDB" id="Q4CSI5"/>
<gene>
    <name evidence="2" type="ORF">Tc00.1047053506557.24</name>
</gene>
<dbReference type="KEGG" id="tcr:506557.24"/>
<keyword evidence="3" id="KW-1185">Reference proteome</keyword>
<dbReference type="OMA" id="WMVISTV"/>